<dbReference type="PRINTS" id="PR00080">
    <property type="entry name" value="SDRFAMILY"/>
</dbReference>
<protein>
    <submittedName>
        <fullName evidence="5">Uncharacterized oxidoreductase</fullName>
    </submittedName>
</protein>
<evidence type="ECO:0000313" key="5">
    <source>
        <dbReference type="EMBL" id="SFQ43298.1"/>
    </source>
</evidence>
<dbReference type="GO" id="GO:0016491">
    <property type="term" value="F:oxidoreductase activity"/>
    <property type="evidence" value="ECO:0007669"/>
    <property type="project" value="UniProtKB-KW"/>
</dbReference>
<name>A0A1I5YGG1_9BACT</name>
<dbReference type="Pfam" id="PF00106">
    <property type="entry name" value="adh_short"/>
    <property type="match status" value="1"/>
</dbReference>
<dbReference type="Proteomes" id="UP000199306">
    <property type="component" value="Unassembled WGS sequence"/>
</dbReference>
<dbReference type="PANTHER" id="PTHR44196:SF1">
    <property type="entry name" value="DEHYDROGENASE_REDUCTASE SDR FAMILY MEMBER 7B"/>
    <property type="match status" value="1"/>
</dbReference>
<sequence>MNTTNNTILITGGSAGIGFEIAKLFSQKGNHVIITGRNAEKLEKAAAQLQHVTAIVSDVNNEADVNILAERLNKDFPQLNILINNAGNVSVYSLLDNEANAAEKAREEMQTNYFSVINLTEKLLPLLHKQKEAAIVNVTSITALVPALSIPTYSASKAALRSYSQALRLSLSKNSAIKVFELLPPLVNTDFSKEIGGEKGIDPSVVASDLFNAIQNEEYEVQVGGTASIYKLFLSSPSQALLALNSVE</sequence>
<reference evidence="5 6" key="1">
    <citation type="submission" date="2016-10" db="EMBL/GenBank/DDBJ databases">
        <authorList>
            <person name="de Groot N.N."/>
        </authorList>
    </citation>
    <scope>NUCLEOTIDE SEQUENCE [LARGE SCALE GENOMIC DNA]</scope>
    <source>
        <strain evidence="6">E92,LMG 26720,CCM 7988</strain>
    </source>
</reference>
<proteinExistence type="inferred from homology"/>
<dbReference type="PANTHER" id="PTHR44196">
    <property type="entry name" value="DEHYDROGENASE/REDUCTASE SDR FAMILY MEMBER 7B"/>
    <property type="match status" value="1"/>
</dbReference>
<dbReference type="PROSITE" id="PS00061">
    <property type="entry name" value="ADH_SHORT"/>
    <property type="match status" value="1"/>
</dbReference>
<evidence type="ECO:0000313" key="6">
    <source>
        <dbReference type="Proteomes" id="UP000199306"/>
    </source>
</evidence>
<evidence type="ECO:0000256" key="2">
    <source>
        <dbReference type="ARBA" id="ARBA00023002"/>
    </source>
</evidence>
<evidence type="ECO:0000259" key="4">
    <source>
        <dbReference type="SMART" id="SM00822"/>
    </source>
</evidence>
<dbReference type="OrthoDB" id="9810734at2"/>
<accession>A0A1I5YGG1</accession>
<evidence type="ECO:0000256" key="3">
    <source>
        <dbReference type="RuleBase" id="RU000363"/>
    </source>
</evidence>
<dbReference type="Gene3D" id="3.40.50.720">
    <property type="entry name" value="NAD(P)-binding Rossmann-like Domain"/>
    <property type="match status" value="1"/>
</dbReference>
<dbReference type="PRINTS" id="PR00081">
    <property type="entry name" value="GDHRDH"/>
</dbReference>
<gene>
    <name evidence="5" type="ORF">SAMN04515674_118120</name>
</gene>
<dbReference type="SMART" id="SM00822">
    <property type="entry name" value="PKS_KR"/>
    <property type="match status" value="1"/>
</dbReference>
<comment type="similarity">
    <text evidence="1 3">Belongs to the short-chain dehydrogenases/reductases (SDR) family.</text>
</comment>
<dbReference type="InterPro" id="IPR036291">
    <property type="entry name" value="NAD(P)-bd_dom_sf"/>
</dbReference>
<dbReference type="RefSeq" id="WP_092019476.1">
    <property type="nucleotide sequence ID" value="NZ_FOXH01000018.1"/>
</dbReference>
<dbReference type="GO" id="GO:0016020">
    <property type="term" value="C:membrane"/>
    <property type="evidence" value="ECO:0007669"/>
    <property type="project" value="TreeGrafter"/>
</dbReference>
<keyword evidence="2" id="KW-0560">Oxidoreductase</keyword>
<dbReference type="EMBL" id="FOXH01000018">
    <property type="protein sequence ID" value="SFQ43298.1"/>
    <property type="molecule type" value="Genomic_DNA"/>
</dbReference>
<dbReference type="SUPFAM" id="SSF51735">
    <property type="entry name" value="NAD(P)-binding Rossmann-fold domains"/>
    <property type="match status" value="1"/>
</dbReference>
<dbReference type="InterPro" id="IPR020904">
    <property type="entry name" value="Sc_DH/Rdtase_CS"/>
</dbReference>
<dbReference type="InterPro" id="IPR002347">
    <property type="entry name" value="SDR_fam"/>
</dbReference>
<feature type="domain" description="Ketoreductase" evidence="4">
    <location>
        <begin position="6"/>
        <end position="183"/>
    </location>
</feature>
<dbReference type="STRING" id="1079859.SAMN04515674_118120"/>
<dbReference type="AlphaFoldDB" id="A0A1I5YGG1"/>
<dbReference type="InterPro" id="IPR057326">
    <property type="entry name" value="KR_dom"/>
</dbReference>
<organism evidence="5 6">
    <name type="scientific">Pseudarcicella hirudinis</name>
    <dbReference type="NCBI Taxonomy" id="1079859"/>
    <lineage>
        <taxon>Bacteria</taxon>
        <taxon>Pseudomonadati</taxon>
        <taxon>Bacteroidota</taxon>
        <taxon>Cytophagia</taxon>
        <taxon>Cytophagales</taxon>
        <taxon>Flectobacillaceae</taxon>
        <taxon>Pseudarcicella</taxon>
    </lineage>
</organism>
<keyword evidence="6" id="KW-1185">Reference proteome</keyword>
<evidence type="ECO:0000256" key="1">
    <source>
        <dbReference type="ARBA" id="ARBA00006484"/>
    </source>
</evidence>